<comment type="similarity">
    <text evidence="1">Belongs to the sigma-70 factor family. ECF subfamily.</text>
</comment>
<dbReference type="RefSeq" id="WP_025482736.1">
    <property type="nucleotide sequence ID" value="NZ_JAJFDX010000010.1"/>
</dbReference>
<keyword evidence="3" id="KW-0731">Sigma factor</keyword>
<evidence type="ECO:0000256" key="4">
    <source>
        <dbReference type="ARBA" id="ARBA00023163"/>
    </source>
</evidence>
<dbReference type="InterPro" id="IPR014284">
    <property type="entry name" value="RNA_pol_sigma-70_dom"/>
</dbReference>
<dbReference type="InterPro" id="IPR039425">
    <property type="entry name" value="RNA_pol_sigma-70-like"/>
</dbReference>
<dbReference type="PANTHER" id="PTHR43133:SF60">
    <property type="entry name" value="RNA POLYMERASE SIGMA FACTOR SIGV"/>
    <property type="match status" value="1"/>
</dbReference>
<dbReference type="Proteomes" id="UP001454086">
    <property type="component" value="Unassembled WGS sequence"/>
</dbReference>
<dbReference type="EMBL" id="JBBMFM010000065">
    <property type="protein sequence ID" value="MEQ2426534.1"/>
    <property type="molecule type" value="Genomic_DNA"/>
</dbReference>
<evidence type="ECO:0000259" key="5">
    <source>
        <dbReference type="Pfam" id="PF04542"/>
    </source>
</evidence>
<accession>A0ABV1D807</accession>
<evidence type="ECO:0000256" key="2">
    <source>
        <dbReference type="ARBA" id="ARBA00023015"/>
    </source>
</evidence>
<proteinExistence type="inferred from homology"/>
<dbReference type="SUPFAM" id="SSF88659">
    <property type="entry name" value="Sigma3 and sigma4 domains of RNA polymerase sigma factors"/>
    <property type="match status" value="1"/>
</dbReference>
<dbReference type="InterPro" id="IPR007627">
    <property type="entry name" value="RNA_pol_sigma70_r2"/>
</dbReference>
<dbReference type="Gene3D" id="1.10.1740.10">
    <property type="match status" value="1"/>
</dbReference>
<dbReference type="Gene3D" id="1.10.10.10">
    <property type="entry name" value="Winged helix-like DNA-binding domain superfamily/Winged helix DNA-binding domain"/>
    <property type="match status" value="1"/>
</dbReference>
<dbReference type="InterPro" id="IPR013249">
    <property type="entry name" value="RNA_pol_sigma70_r4_t2"/>
</dbReference>
<keyword evidence="8" id="KW-1185">Reference proteome</keyword>
<evidence type="ECO:0000256" key="1">
    <source>
        <dbReference type="ARBA" id="ARBA00010641"/>
    </source>
</evidence>
<evidence type="ECO:0000256" key="3">
    <source>
        <dbReference type="ARBA" id="ARBA00023082"/>
    </source>
</evidence>
<dbReference type="InterPro" id="IPR036388">
    <property type="entry name" value="WH-like_DNA-bd_sf"/>
</dbReference>
<comment type="caution">
    <text evidence="7">The sequence shown here is derived from an EMBL/GenBank/DDBJ whole genome shotgun (WGS) entry which is preliminary data.</text>
</comment>
<evidence type="ECO:0000313" key="8">
    <source>
        <dbReference type="Proteomes" id="UP001454086"/>
    </source>
</evidence>
<dbReference type="InterPro" id="IPR013325">
    <property type="entry name" value="RNA_pol_sigma_r2"/>
</dbReference>
<feature type="domain" description="RNA polymerase sigma factor 70 region 4 type 2" evidence="6">
    <location>
        <begin position="99"/>
        <end position="151"/>
    </location>
</feature>
<name>A0ABV1D807_9FIRM</name>
<feature type="domain" description="RNA polymerase sigma-70 region 2" evidence="5">
    <location>
        <begin position="16"/>
        <end position="80"/>
    </location>
</feature>
<dbReference type="NCBIfam" id="TIGR02937">
    <property type="entry name" value="sigma70-ECF"/>
    <property type="match status" value="1"/>
</dbReference>
<dbReference type="InterPro" id="IPR013324">
    <property type="entry name" value="RNA_pol_sigma_r3/r4-like"/>
</dbReference>
<dbReference type="Pfam" id="PF04542">
    <property type="entry name" value="Sigma70_r2"/>
    <property type="match status" value="1"/>
</dbReference>
<evidence type="ECO:0000313" key="7">
    <source>
        <dbReference type="EMBL" id="MEQ2426534.1"/>
    </source>
</evidence>
<reference evidence="7 8" key="1">
    <citation type="submission" date="2024-03" db="EMBL/GenBank/DDBJ databases">
        <title>Human intestinal bacterial collection.</title>
        <authorList>
            <person name="Pauvert C."/>
            <person name="Hitch T.C.A."/>
            <person name="Clavel T."/>
        </authorList>
    </citation>
    <scope>NUCLEOTIDE SEQUENCE [LARGE SCALE GENOMIC DNA]</scope>
    <source>
        <strain evidence="7 8">CLA-SR-H021</strain>
    </source>
</reference>
<organism evidence="7 8">
    <name type="scientific">Enterocloster hominis</name>
    <name type="common">ex Hitch et al. 2024</name>
    <dbReference type="NCBI Taxonomy" id="1917870"/>
    <lineage>
        <taxon>Bacteria</taxon>
        <taxon>Bacillati</taxon>
        <taxon>Bacillota</taxon>
        <taxon>Clostridia</taxon>
        <taxon>Lachnospirales</taxon>
        <taxon>Lachnospiraceae</taxon>
        <taxon>Enterocloster</taxon>
    </lineage>
</organism>
<dbReference type="PANTHER" id="PTHR43133">
    <property type="entry name" value="RNA POLYMERASE ECF-TYPE SIGMA FACTO"/>
    <property type="match status" value="1"/>
</dbReference>
<keyword evidence="4" id="KW-0804">Transcription</keyword>
<dbReference type="CDD" id="cd06171">
    <property type="entry name" value="Sigma70_r4"/>
    <property type="match status" value="1"/>
</dbReference>
<keyword evidence="2" id="KW-0805">Transcription regulation</keyword>
<gene>
    <name evidence="7" type="ORF">WMQ36_16300</name>
</gene>
<sequence length="167" mass="20081">MGFQNNTAETEQILTDNYERYYRLAYSYMRNEDDALDVVQESAYRAIRDCRKVRNKDYLSTWIYRIVVNTALDMLRRKKKETTTEELPEIPVEDQYRDLELRTVLNQLDDKSRTIILLRYFEDLKLEDIADIVGDNLNTVKARLYRSLKKLRLNLEAEHYREIPDKS</sequence>
<protein>
    <submittedName>
        <fullName evidence="7">Sigma-70 family RNA polymerase sigma factor</fullName>
    </submittedName>
</protein>
<dbReference type="Pfam" id="PF08281">
    <property type="entry name" value="Sigma70_r4_2"/>
    <property type="match status" value="1"/>
</dbReference>
<evidence type="ECO:0000259" key="6">
    <source>
        <dbReference type="Pfam" id="PF08281"/>
    </source>
</evidence>
<dbReference type="SUPFAM" id="SSF88946">
    <property type="entry name" value="Sigma2 domain of RNA polymerase sigma factors"/>
    <property type="match status" value="1"/>
</dbReference>